<dbReference type="SUPFAM" id="SSF53659">
    <property type="entry name" value="Isocitrate/Isopropylmalate dehydrogenase-like"/>
    <property type="match status" value="1"/>
</dbReference>
<reference evidence="4 5" key="1">
    <citation type="submission" date="2023-01" db="EMBL/GenBank/DDBJ databases">
        <title>Novel species of the genus Vogesella isolated from rivers.</title>
        <authorList>
            <person name="Lu H."/>
        </authorList>
    </citation>
    <scope>NUCLEOTIDE SEQUENCE [LARGE SCALE GENOMIC DNA]</scope>
    <source>
        <strain evidence="4 5">SH7W</strain>
    </source>
</reference>
<feature type="domain" description="Isopropylmalate dehydrogenase-like" evidence="3">
    <location>
        <begin position="15"/>
        <end position="339"/>
    </location>
</feature>
<dbReference type="Pfam" id="PF00180">
    <property type="entry name" value="Iso_dh"/>
    <property type="match status" value="1"/>
</dbReference>
<accession>A0ABT5I125</accession>
<evidence type="ECO:0000259" key="3">
    <source>
        <dbReference type="SMART" id="SM01329"/>
    </source>
</evidence>
<keyword evidence="5" id="KW-1185">Reference proteome</keyword>
<dbReference type="EMBL" id="JAQQKY010000001">
    <property type="protein sequence ID" value="MDC7689620.1"/>
    <property type="molecule type" value="Genomic_DNA"/>
</dbReference>
<evidence type="ECO:0000313" key="5">
    <source>
        <dbReference type="Proteomes" id="UP001221566"/>
    </source>
</evidence>
<dbReference type="RefSeq" id="WP_272802189.1">
    <property type="nucleotide sequence ID" value="NZ_JAQQKY010000001.1"/>
</dbReference>
<protein>
    <submittedName>
        <fullName evidence="4">Isocitrate/isopropylmalate family dehydrogenase</fullName>
    </submittedName>
</protein>
<dbReference type="Gene3D" id="3.40.718.10">
    <property type="entry name" value="Isopropylmalate Dehydrogenase"/>
    <property type="match status" value="1"/>
</dbReference>
<dbReference type="InterPro" id="IPR019818">
    <property type="entry name" value="IsoCit/isopropylmalate_DH_CS"/>
</dbReference>
<proteinExistence type="inferred from homology"/>
<dbReference type="SMART" id="SM01329">
    <property type="entry name" value="Iso_dh"/>
    <property type="match status" value="1"/>
</dbReference>
<sequence>MQQQAGDTEREQKMKLCVISGDGIGREVVPQAVRVLHRLLPALQTVTADAGWDTFRQQGTALPAATLAAARDCGAVLFGAVSSPAYPVVGYRSPIVQLRRELGCHANVRPTLSLPGSGAAEGIDLLIVRENTEDLYVGEEQSDGDTATAIKRITRAASRRVAETAFRLAQDGGRRRVTIVHKANIMPLTDGLFRDAARDVAAAYPQIAVDELLVDTAALKLAQAPQGFDVLLAPNLYGDILSDLAAAFGGGLGVAASLNLGSEAAIAEPVHGSAPDIAGRGIANPVAALLSLALLLRHWWAQPALAASLEQAVRRTLADGIATPDLGGDASTAAFCDAVLVRLDLD</sequence>
<dbReference type="Proteomes" id="UP001221566">
    <property type="component" value="Unassembled WGS sequence"/>
</dbReference>
<evidence type="ECO:0000313" key="4">
    <source>
        <dbReference type="EMBL" id="MDC7689620.1"/>
    </source>
</evidence>
<evidence type="ECO:0000256" key="2">
    <source>
        <dbReference type="ARBA" id="ARBA00023002"/>
    </source>
</evidence>
<dbReference type="PANTHER" id="PTHR11835">
    <property type="entry name" value="DECARBOXYLATING DEHYDROGENASES-ISOCITRATE, ISOPROPYLMALATE, TARTRATE"/>
    <property type="match status" value="1"/>
</dbReference>
<dbReference type="PROSITE" id="PS00470">
    <property type="entry name" value="IDH_IMDH"/>
    <property type="match status" value="1"/>
</dbReference>
<organism evidence="4 5">
    <name type="scientific">Vogesella indigofera</name>
    <name type="common">Pseudomonas indigofera</name>
    <dbReference type="NCBI Taxonomy" id="45465"/>
    <lineage>
        <taxon>Bacteria</taxon>
        <taxon>Pseudomonadati</taxon>
        <taxon>Pseudomonadota</taxon>
        <taxon>Betaproteobacteria</taxon>
        <taxon>Neisseriales</taxon>
        <taxon>Chromobacteriaceae</taxon>
        <taxon>Vogesella</taxon>
    </lineage>
</organism>
<dbReference type="PANTHER" id="PTHR11835:SF34">
    <property type="entry name" value="ISOCITRATE DEHYDROGENASE [NAD] SUBUNIT ALPHA, MITOCHONDRIAL"/>
    <property type="match status" value="1"/>
</dbReference>
<comment type="similarity">
    <text evidence="1">Belongs to the isocitrate and isopropylmalate dehydrogenases family.</text>
</comment>
<gene>
    <name evidence="4" type="ORF">PQU93_02295</name>
</gene>
<comment type="caution">
    <text evidence="4">The sequence shown here is derived from an EMBL/GenBank/DDBJ whole genome shotgun (WGS) entry which is preliminary data.</text>
</comment>
<evidence type="ECO:0000256" key="1">
    <source>
        <dbReference type="ARBA" id="ARBA00007769"/>
    </source>
</evidence>
<keyword evidence="2" id="KW-0560">Oxidoreductase</keyword>
<dbReference type="InterPro" id="IPR024084">
    <property type="entry name" value="IsoPropMal-DH-like_dom"/>
</dbReference>
<name>A0ABT5I125_VOGIN</name>